<name>A0ACB7YDW8_9ERIC</name>
<accession>A0ACB7YDW8</accession>
<dbReference type="EMBL" id="CM037158">
    <property type="protein sequence ID" value="KAH7851244.1"/>
    <property type="molecule type" value="Genomic_DNA"/>
</dbReference>
<dbReference type="Proteomes" id="UP000828048">
    <property type="component" value="Chromosome 8"/>
</dbReference>
<reference evidence="1 2" key="1">
    <citation type="journal article" date="2021" name="Hortic Res">
        <title>High-quality reference genome and annotation aids understanding of berry development for evergreen blueberry (Vaccinium darrowii).</title>
        <authorList>
            <person name="Yu J."/>
            <person name="Hulse-Kemp A.M."/>
            <person name="Babiker E."/>
            <person name="Staton M."/>
        </authorList>
    </citation>
    <scope>NUCLEOTIDE SEQUENCE [LARGE SCALE GENOMIC DNA]</scope>
    <source>
        <strain evidence="2">cv. NJ 8807/NJ 8810</strain>
        <tissue evidence="1">Young leaf</tissue>
    </source>
</reference>
<proteinExistence type="predicted"/>
<comment type="caution">
    <text evidence="1">The sequence shown here is derived from an EMBL/GenBank/DDBJ whole genome shotgun (WGS) entry which is preliminary data.</text>
</comment>
<sequence length="137" mass="14889">MMTHGNVLSTVSAVMKIVPSLEIKDVNLAYLPLAHILELAAENVIATVVRSIGYDSPLIRTDTSNKIKRGTKGDASMLRPTFMIGVPAILSRVRDGVLKKIDATGGLSKNLFDLAYARRVYATNGSWFGAWGLERSL</sequence>
<evidence type="ECO:0000313" key="1">
    <source>
        <dbReference type="EMBL" id="KAH7851244.1"/>
    </source>
</evidence>
<evidence type="ECO:0000313" key="2">
    <source>
        <dbReference type="Proteomes" id="UP000828048"/>
    </source>
</evidence>
<keyword evidence="2" id="KW-1185">Reference proteome</keyword>
<gene>
    <name evidence="1" type="ORF">Vadar_008992</name>
</gene>
<protein>
    <submittedName>
        <fullName evidence="1">Uncharacterized protein</fullName>
    </submittedName>
</protein>
<organism evidence="1 2">
    <name type="scientific">Vaccinium darrowii</name>
    <dbReference type="NCBI Taxonomy" id="229202"/>
    <lineage>
        <taxon>Eukaryota</taxon>
        <taxon>Viridiplantae</taxon>
        <taxon>Streptophyta</taxon>
        <taxon>Embryophyta</taxon>
        <taxon>Tracheophyta</taxon>
        <taxon>Spermatophyta</taxon>
        <taxon>Magnoliopsida</taxon>
        <taxon>eudicotyledons</taxon>
        <taxon>Gunneridae</taxon>
        <taxon>Pentapetalae</taxon>
        <taxon>asterids</taxon>
        <taxon>Ericales</taxon>
        <taxon>Ericaceae</taxon>
        <taxon>Vaccinioideae</taxon>
        <taxon>Vaccinieae</taxon>
        <taxon>Vaccinium</taxon>
    </lineage>
</organism>